<dbReference type="InterPro" id="IPR001680">
    <property type="entry name" value="WD40_rpt"/>
</dbReference>
<evidence type="ECO:0000256" key="2">
    <source>
        <dbReference type="ARBA" id="ARBA00022737"/>
    </source>
</evidence>
<evidence type="ECO:0000313" key="3">
    <source>
        <dbReference type="EMBL" id="KAI9560935.1"/>
    </source>
</evidence>
<dbReference type="InterPro" id="IPR015943">
    <property type="entry name" value="WD40/YVTN_repeat-like_dom_sf"/>
</dbReference>
<proteinExistence type="predicted"/>
<dbReference type="Gene3D" id="2.130.10.10">
    <property type="entry name" value="YVTN repeat-like/Quinoprotein amine dehydrogenase"/>
    <property type="match status" value="1"/>
</dbReference>
<dbReference type="PANTHER" id="PTHR10971">
    <property type="entry name" value="MRNA EXPORT FACTOR AND BUB3"/>
    <property type="match status" value="1"/>
</dbReference>
<sequence>MTNSRILVLNEKSVNFTLFCVRWIPSSARLVVLGSHPRGTGVWQIYNLCKGVPELIAEVEKPFALKCGTFAASSFENRLMATGDFNGNLNLWDLEKPNTAVYSAIAHSSIINDIDGIGGVNIGKGAPELATCSRDGCVKVWDARQKDRPVAILEPEEGQTRHDCWTVAFGGAYNASERLLAAGFDNGDLKIFDLKTMKIQWETNVGNGICSVEFDRKDIEPNKLNVCTLDSRIFVFDLTTKHPTKGYAFARQKAHKSTVWSGNHLPQNRDVFMTSGGNGSLCLWQYEYPSKRSAKASDGALEGIAGNLKLIHEVGVAEQPITSFSWNADKLGLAASTSFDQTLRILAVTKLNCL</sequence>
<keyword evidence="4" id="KW-1185">Reference proteome</keyword>
<name>A0AAD5LDX8_9CRUS</name>
<organism evidence="3 4">
    <name type="scientific">Daphnia sinensis</name>
    <dbReference type="NCBI Taxonomy" id="1820382"/>
    <lineage>
        <taxon>Eukaryota</taxon>
        <taxon>Metazoa</taxon>
        <taxon>Ecdysozoa</taxon>
        <taxon>Arthropoda</taxon>
        <taxon>Crustacea</taxon>
        <taxon>Branchiopoda</taxon>
        <taxon>Diplostraca</taxon>
        <taxon>Cladocera</taxon>
        <taxon>Anomopoda</taxon>
        <taxon>Daphniidae</taxon>
        <taxon>Daphnia</taxon>
        <taxon>Daphnia similis group</taxon>
    </lineage>
</organism>
<keyword evidence="1" id="KW-0853">WD repeat</keyword>
<dbReference type="EMBL" id="WJBH02000003">
    <property type="protein sequence ID" value="KAI9560935.1"/>
    <property type="molecule type" value="Genomic_DNA"/>
</dbReference>
<evidence type="ECO:0000313" key="4">
    <source>
        <dbReference type="Proteomes" id="UP000820818"/>
    </source>
</evidence>
<gene>
    <name evidence="3" type="ORF">GHT06_011891</name>
</gene>
<dbReference type="AlphaFoldDB" id="A0AAD5LDX8"/>
<comment type="caution">
    <text evidence="3">The sequence shown here is derived from an EMBL/GenBank/DDBJ whole genome shotgun (WGS) entry which is preliminary data.</text>
</comment>
<evidence type="ECO:0008006" key="5">
    <source>
        <dbReference type="Google" id="ProtNLM"/>
    </source>
</evidence>
<keyword evidence="2" id="KW-0677">Repeat</keyword>
<dbReference type="Pfam" id="PF00400">
    <property type="entry name" value="WD40"/>
    <property type="match status" value="1"/>
</dbReference>
<protein>
    <recommendedName>
        <fullName evidence="5">WD repeat-containing protein 92</fullName>
    </recommendedName>
</protein>
<dbReference type="Proteomes" id="UP000820818">
    <property type="component" value="Linkage Group LG3"/>
</dbReference>
<dbReference type="SUPFAM" id="SSF50978">
    <property type="entry name" value="WD40 repeat-like"/>
    <property type="match status" value="1"/>
</dbReference>
<dbReference type="SMART" id="SM00320">
    <property type="entry name" value="WD40"/>
    <property type="match status" value="5"/>
</dbReference>
<reference evidence="3 4" key="1">
    <citation type="submission" date="2022-05" db="EMBL/GenBank/DDBJ databases">
        <title>A multi-omics perspective on studying reproductive biology in Daphnia sinensis.</title>
        <authorList>
            <person name="Jia J."/>
        </authorList>
    </citation>
    <scope>NUCLEOTIDE SEQUENCE [LARGE SCALE GENOMIC DNA]</scope>
    <source>
        <strain evidence="3 4">WSL</strain>
    </source>
</reference>
<accession>A0AAD5LDX8</accession>
<dbReference type="InterPro" id="IPR036322">
    <property type="entry name" value="WD40_repeat_dom_sf"/>
</dbReference>
<evidence type="ECO:0000256" key="1">
    <source>
        <dbReference type="ARBA" id="ARBA00022574"/>
    </source>
</evidence>